<accession>A0A1S6UB00</accession>
<comment type="catalytic activity">
    <reaction evidence="3">
        <text>an N-acyl-L-alpha-aminoacyl-tRNA + H2O = an N-acyl-L-amino acid + a tRNA + H(+)</text>
        <dbReference type="Rhea" id="RHEA:54448"/>
        <dbReference type="Rhea" id="RHEA-COMP:10123"/>
        <dbReference type="Rhea" id="RHEA-COMP:13883"/>
        <dbReference type="ChEBI" id="CHEBI:15377"/>
        <dbReference type="ChEBI" id="CHEBI:15378"/>
        <dbReference type="ChEBI" id="CHEBI:59874"/>
        <dbReference type="ChEBI" id="CHEBI:78442"/>
        <dbReference type="ChEBI" id="CHEBI:138191"/>
        <dbReference type="EC" id="3.1.1.29"/>
    </reaction>
</comment>
<sequence length="143" mass="17097">MSERPVLNYKCYILLREDLDMPQGKFAVQVGHGLDQVWPLYMDYKERSRKEDNEDLIMPVSNFEGWYKEGRRKIVLRLKSEDHMNKIKEKIQAEIDSNEYHPGYFVHDIFDYGFNFFDGLTQTGLIIYPNQTEIAAVKRLRLW</sequence>
<dbReference type="EC" id="3.1.1.29" evidence="1"/>
<evidence type="ECO:0000256" key="3">
    <source>
        <dbReference type="ARBA" id="ARBA00048707"/>
    </source>
</evidence>
<dbReference type="Proteomes" id="UP000221837">
    <property type="component" value="Genome"/>
</dbReference>
<dbReference type="OrthoDB" id="17487at10239"/>
<dbReference type="InterPro" id="IPR023476">
    <property type="entry name" value="Pep_tRNA_hydro_II_dom_sf"/>
</dbReference>
<organism evidence="4 5">
    <name type="scientific">Serratia phage BF</name>
    <dbReference type="NCBI Taxonomy" id="1962671"/>
    <lineage>
        <taxon>Viruses</taxon>
        <taxon>Duplodnaviria</taxon>
        <taxon>Heunggongvirae</taxon>
        <taxon>Uroviricota</taxon>
        <taxon>Caudoviricetes</taxon>
        <taxon>Eneladusvirus</taxon>
        <taxon>Eneladusvirus BF</taxon>
    </lineage>
</organism>
<dbReference type="Gene3D" id="3.40.1490.10">
    <property type="entry name" value="Bit1"/>
    <property type="match status" value="1"/>
</dbReference>
<keyword evidence="5" id="KW-1185">Reference proteome</keyword>
<proteinExistence type="predicted"/>
<evidence type="ECO:0000256" key="2">
    <source>
        <dbReference type="ARBA" id="ARBA00022801"/>
    </source>
</evidence>
<dbReference type="Pfam" id="PF01981">
    <property type="entry name" value="PTH2"/>
    <property type="match status" value="1"/>
</dbReference>
<dbReference type="SUPFAM" id="SSF102462">
    <property type="entry name" value="Peptidyl-tRNA hydrolase II"/>
    <property type="match status" value="1"/>
</dbReference>
<evidence type="ECO:0000313" key="4">
    <source>
        <dbReference type="EMBL" id="AQW88916.1"/>
    </source>
</evidence>
<dbReference type="GO" id="GO:0004045">
    <property type="term" value="F:peptidyl-tRNA hydrolase activity"/>
    <property type="evidence" value="ECO:0007669"/>
    <property type="project" value="UniProtKB-EC"/>
</dbReference>
<gene>
    <name evidence="4" type="ORF">BF_0391</name>
</gene>
<keyword evidence="2 4" id="KW-0378">Hydrolase</keyword>
<reference evidence="4" key="1">
    <citation type="submission" date="2017-02" db="EMBL/GenBank/DDBJ databases">
        <title>Genome sequence of Serratia marcescens phage BF.</title>
        <authorList>
            <person name="Casey E."/>
            <person name="Fitzgerald B."/>
            <person name="Mahony J."/>
            <person name="Lugli G."/>
            <person name="Ventura M."/>
            <person name="van Sinderen D."/>
        </authorList>
    </citation>
    <scope>NUCLEOTIDE SEQUENCE [LARGE SCALE GENOMIC DNA]</scope>
</reference>
<dbReference type="EMBL" id="KY630187">
    <property type="protein sequence ID" value="AQW88916.1"/>
    <property type="molecule type" value="Genomic_DNA"/>
</dbReference>
<evidence type="ECO:0000313" key="5">
    <source>
        <dbReference type="Proteomes" id="UP000221837"/>
    </source>
</evidence>
<protein>
    <recommendedName>
        <fullName evidence="1">peptidyl-tRNA hydrolase</fullName>
        <ecNumber evidence="1">3.1.1.29</ecNumber>
    </recommendedName>
</protein>
<evidence type="ECO:0000256" key="1">
    <source>
        <dbReference type="ARBA" id="ARBA00013260"/>
    </source>
</evidence>
<dbReference type="InterPro" id="IPR002833">
    <property type="entry name" value="PTH2"/>
</dbReference>
<name>A0A1S6UB00_9CAUD</name>